<dbReference type="Gene3D" id="3.40.50.1820">
    <property type="entry name" value="alpha/beta hydrolase"/>
    <property type="match status" value="1"/>
</dbReference>
<proteinExistence type="predicted"/>
<accession>K1S807</accession>
<dbReference type="AlphaFoldDB" id="K1S807"/>
<name>K1S807_9ZZZZ</name>
<protein>
    <submittedName>
        <fullName evidence="1">Uncharacterized protein</fullName>
    </submittedName>
</protein>
<reference evidence="1" key="1">
    <citation type="journal article" date="2013" name="Environ. Microbiol.">
        <title>Microbiota from the distal guts of lean and obese adolescents exhibit partial functional redundancy besides clear differences in community structure.</title>
        <authorList>
            <person name="Ferrer M."/>
            <person name="Ruiz A."/>
            <person name="Lanza F."/>
            <person name="Haange S.B."/>
            <person name="Oberbach A."/>
            <person name="Till H."/>
            <person name="Bargiela R."/>
            <person name="Campoy C."/>
            <person name="Segura M.T."/>
            <person name="Richter M."/>
            <person name="von Bergen M."/>
            <person name="Seifert J."/>
            <person name="Suarez A."/>
        </authorList>
    </citation>
    <scope>NUCLEOTIDE SEQUENCE</scope>
</reference>
<sequence>MQGYSGPKLFNQDTGEKAWGLDFDKVKEHVLNDYGKELANGAKEYAKGNPDPLVDTLGTILLDVMDPIACNADGSSKYNLDTFPKGAEATRMSTLIANGQEEYIGEKPIMTGFVEKLTQQGVENAADYIFIYTNDWRKGQAQYAKDIDAYIDEVRALTGSDKVDIYGLSFGGQCGASYLYYYGEKAKVHKACLNVPAIGGTNMVGDPLLGNDITLDFPTILQFVEIGFRSENEWEWILEFLSSLTGGYQNLNKISQSRRAEIHCGLH</sequence>
<dbReference type="EMBL" id="AJWZ01011952">
    <property type="protein sequence ID" value="EKC43616.1"/>
    <property type="molecule type" value="Genomic_DNA"/>
</dbReference>
<organism evidence="1">
    <name type="scientific">human gut metagenome</name>
    <dbReference type="NCBI Taxonomy" id="408170"/>
    <lineage>
        <taxon>unclassified sequences</taxon>
        <taxon>metagenomes</taxon>
        <taxon>organismal metagenomes</taxon>
    </lineage>
</organism>
<comment type="caution">
    <text evidence="1">The sequence shown here is derived from an EMBL/GenBank/DDBJ whole genome shotgun (WGS) entry which is preliminary data.</text>
</comment>
<dbReference type="SUPFAM" id="SSF53474">
    <property type="entry name" value="alpha/beta-Hydrolases"/>
    <property type="match status" value="1"/>
</dbReference>
<evidence type="ECO:0000313" key="1">
    <source>
        <dbReference type="EMBL" id="EKC43616.1"/>
    </source>
</evidence>
<dbReference type="InterPro" id="IPR029058">
    <property type="entry name" value="AB_hydrolase_fold"/>
</dbReference>
<gene>
    <name evidence="1" type="ORF">OBE_17907</name>
</gene>